<dbReference type="PANTHER" id="PTHR11601:SF34">
    <property type="entry name" value="CYSTEINE DESULFURASE"/>
    <property type="match status" value="1"/>
</dbReference>
<dbReference type="GO" id="GO:0031071">
    <property type="term" value="F:cysteine desulfurase activity"/>
    <property type="evidence" value="ECO:0007669"/>
    <property type="project" value="UniProtKB-EC"/>
</dbReference>
<dbReference type="GO" id="GO:0046872">
    <property type="term" value="F:metal ion binding"/>
    <property type="evidence" value="ECO:0007669"/>
    <property type="project" value="UniProtKB-KW"/>
</dbReference>
<comment type="caution">
    <text evidence="10">The sequence shown here is derived from an EMBL/GenBank/DDBJ whole genome shotgun (WGS) entry which is preliminary data.</text>
</comment>
<dbReference type="InterPro" id="IPR015421">
    <property type="entry name" value="PyrdxlP-dep_Trfase_major"/>
</dbReference>
<dbReference type="EMBL" id="MGJP01000022">
    <property type="protein sequence ID" value="OGN09937.1"/>
    <property type="molecule type" value="Genomic_DNA"/>
</dbReference>
<gene>
    <name evidence="10" type="ORF">A3J46_03340</name>
</gene>
<dbReference type="Pfam" id="PF00266">
    <property type="entry name" value="Aminotran_5"/>
    <property type="match status" value="1"/>
</dbReference>
<evidence type="ECO:0000256" key="8">
    <source>
        <dbReference type="ARBA" id="ARBA00050776"/>
    </source>
</evidence>
<dbReference type="Gene3D" id="1.10.260.50">
    <property type="match status" value="1"/>
</dbReference>
<dbReference type="InterPro" id="IPR000192">
    <property type="entry name" value="Aminotrans_V_dom"/>
</dbReference>
<dbReference type="PIRSF" id="PIRSF005572">
    <property type="entry name" value="NifS"/>
    <property type="match status" value="1"/>
</dbReference>
<comment type="cofactor">
    <cofactor evidence="1">
        <name>pyridoxal 5'-phosphate</name>
        <dbReference type="ChEBI" id="CHEBI:597326"/>
    </cofactor>
</comment>
<dbReference type="GO" id="GO:0051536">
    <property type="term" value="F:iron-sulfur cluster binding"/>
    <property type="evidence" value="ECO:0007669"/>
    <property type="project" value="UniProtKB-KW"/>
</dbReference>
<evidence type="ECO:0000313" key="11">
    <source>
        <dbReference type="Proteomes" id="UP000177167"/>
    </source>
</evidence>
<dbReference type="PANTHER" id="PTHR11601">
    <property type="entry name" value="CYSTEINE DESULFURYLASE FAMILY MEMBER"/>
    <property type="match status" value="1"/>
</dbReference>
<comment type="similarity">
    <text evidence="2">Belongs to the class-V pyridoxal-phosphate-dependent aminotransferase family. NifS/IscS subfamily.</text>
</comment>
<evidence type="ECO:0000256" key="6">
    <source>
        <dbReference type="ARBA" id="ARBA00023004"/>
    </source>
</evidence>
<protein>
    <recommendedName>
        <fullName evidence="9">Aminotransferase class V domain-containing protein</fullName>
    </recommendedName>
</protein>
<sequence>MKKTIYLDNAASTPLDENVANEVIRAFKLYSNPSSYNDCGREAREYTERARLKVARFLGAHSDEIIFTASGTEANNLAIQGIAKNLQPTTYNLQPKKRPHIITTRIEHPSVLKPIKRLEREGFDVTYLLVDKEGFVNLNELKSSLRSTTILVSVMYANNEIGTIEPITKVGKIISDFRDEHIDISKFRNIRYEKFPIFHSDACQATEYLDMNVNHLGIDLLTFNGSKIYGPKGIGVLYVRKGTKISPVMLGGKQEHGLRPGTENLPAIGGLAAALDQIEKNESERLAELRDYFIKKVRILLPGAKINGPINTVDDRHSMSATNRLPNNINISIPDLTSEVLLLELDKYGIYAGSGSACTSHAVEPSHVLKAIGLDKKYLDGALRFSMGRQTTKKDVDYVLKVLPKVVKDLKKRYRKI</sequence>
<keyword evidence="4" id="KW-0479">Metal-binding</keyword>
<comment type="catalytic activity">
    <reaction evidence="8">
        <text>(sulfur carrier)-H + L-cysteine = (sulfur carrier)-SH + L-alanine</text>
        <dbReference type="Rhea" id="RHEA:43892"/>
        <dbReference type="Rhea" id="RHEA-COMP:14737"/>
        <dbReference type="Rhea" id="RHEA-COMP:14739"/>
        <dbReference type="ChEBI" id="CHEBI:29917"/>
        <dbReference type="ChEBI" id="CHEBI:35235"/>
        <dbReference type="ChEBI" id="CHEBI:57972"/>
        <dbReference type="ChEBI" id="CHEBI:64428"/>
        <dbReference type="EC" id="2.8.1.7"/>
    </reaction>
</comment>
<evidence type="ECO:0000313" key="10">
    <source>
        <dbReference type="EMBL" id="OGN09937.1"/>
    </source>
</evidence>
<evidence type="ECO:0000256" key="2">
    <source>
        <dbReference type="ARBA" id="ARBA00006490"/>
    </source>
</evidence>
<keyword evidence="7" id="KW-0411">Iron-sulfur</keyword>
<dbReference type="Gene3D" id="3.40.640.10">
    <property type="entry name" value="Type I PLP-dependent aspartate aminotransferase-like (Major domain)"/>
    <property type="match status" value="1"/>
</dbReference>
<keyword evidence="3" id="KW-0808">Transferase</keyword>
<accession>A0A1F8F9X1</accession>
<keyword evidence="5" id="KW-0663">Pyridoxal phosphate</keyword>
<proteinExistence type="inferred from homology"/>
<evidence type="ECO:0000256" key="4">
    <source>
        <dbReference type="ARBA" id="ARBA00022723"/>
    </source>
</evidence>
<dbReference type="SUPFAM" id="SSF53383">
    <property type="entry name" value="PLP-dependent transferases"/>
    <property type="match status" value="1"/>
</dbReference>
<evidence type="ECO:0000256" key="1">
    <source>
        <dbReference type="ARBA" id="ARBA00001933"/>
    </source>
</evidence>
<evidence type="ECO:0000256" key="7">
    <source>
        <dbReference type="ARBA" id="ARBA00023014"/>
    </source>
</evidence>
<keyword evidence="6" id="KW-0408">Iron</keyword>
<dbReference type="InterPro" id="IPR015424">
    <property type="entry name" value="PyrdxlP-dep_Trfase"/>
</dbReference>
<evidence type="ECO:0000256" key="5">
    <source>
        <dbReference type="ARBA" id="ARBA00022898"/>
    </source>
</evidence>
<dbReference type="InterPro" id="IPR015422">
    <property type="entry name" value="PyrdxlP-dep_Trfase_small"/>
</dbReference>
<organism evidence="10 11">
    <name type="scientific">Candidatus Yanofskybacteria bacterium RIFCSPHIGHO2_02_FULL_41_11</name>
    <dbReference type="NCBI Taxonomy" id="1802675"/>
    <lineage>
        <taxon>Bacteria</taxon>
        <taxon>Candidatus Yanofskyibacteriota</taxon>
    </lineage>
</organism>
<evidence type="ECO:0000259" key="9">
    <source>
        <dbReference type="Pfam" id="PF00266"/>
    </source>
</evidence>
<dbReference type="Proteomes" id="UP000177167">
    <property type="component" value="Unassembled WGS sequence"/>
</dbReference>
<evidence type="ECO:0000256" key="3">
    <source>
        <dbReference type="ARBA" id="ARBA00022679"/>
    </source>
</evidence>
<dbReference type="InterPro" id="IPR016454">
    <property type="entry name" value="Cysteine_dSase"/>
</dbReference>
<dbReference type="Gene3D" id="3.90.1150.10">
    <property type="entry name" value="Aspartate Aminotransferase, domain 1"/>
    <property type="match status" value="1"/>
</dbReference>
<feature type="domain" description="Aminotransferase class V" evidence="9">
    <location>
        <begin position="5"/>
        <end position="399"/>
    </location>
</feature>
<name>A0A1F8F9X1_9BACT</name>
<dbReference type="AlphaFoldDB" id="A0A1F8F9X1"/>
<reference evidence="10 11" key="1">
    <citation type="journal article" date="2016" name="Nat. Commun.">
        <title>Thousands of microbial genomes shed light on interconnected biogeochemical processes in an aquifer system.</title>
        <authorList>
            <person name="Anantharaman K."/>
            <person name="Brown C.T."/>
            <person name="Hug L.A."/>
            <person name="Sharon I."/>
            <person name="Castelle C.J."/>
            <person name="Probst A.J."/>
            <person name="Thomas B.C."/>
            <person name="Singh A."/>
            <person name="Wilkins M.J."/>
            <person name="Karaoz U."/>
            <person name="Brodie E.L."/>
            <person name="Williams K.H."/>
            <person name="Hubbard S.S."/>
            <person name="Banfield J.F."/>
        </authorList>
    </citation>
    <scope>NUCLEOTIDE SEQUENCE [LARGE SCALE GENOMIC DNA]</scope>
</reference>